<evidence type="ECO:0000313" key="3">
    <source>
        <dbReference type="EMBL" id="GAW99467.1"/>
    </source>
</evidence>
<evidence type="ECO:0000256" key="2">
    <source>
        <dbReference type="RuleBase" id="RU362080"/>
    </source>
</evidence>
<dbReference type="Pfam" id="PF02604">
    <property type="entry name" value="PhdYeFM_antitox"/>
    <property type="match status" value="1"/>
</dbReference>
<keyword evidence="4" id="KW-1185">Reference proteome</keyword>
<dbReference type="OrthoDB" id="9802003at2"/>
<gene>
    <name evidence="3" type="ORF">IWT30_01437</name>
</gene>
<dbReference type="InterPro" id="IPR036165">
    <property type="entry name" value="YefM-like_sf"/>
</dbReference>
<dbReference type="Gene3D" id="3.40.1620.10">
    <property type="entry name" value="YefM-like domain"/>
    <property type="match status" value="1"/>
</dbReference>
<sequence>MNAVNYSNFRKNLKDYIKKVNNDSESLIVTSKDPADTIVVMSKSNYDSMKETMYLLSNQKLMDRIRRGDEQFAAGKSYVHELLDDDQ</sequence>
<protein>
    <recommendedName>
        <fullName evidence="2">Antitoxin</fullName>
    </recommendedName>
</protein>
<reference evidence="3 4" key="1">
    <citation type="submission" date="2015-11" db="EMBL/GenBank/DDBJ databases">
        <title>Draft genome sequences of new species of the genus Lactobacillus isolated from orchardgrass silage.</title>
        <authorList>
            <person name="Tohno M."/>
            <person name="Tanizawa Y."/>
            <person name="Arita M."/>
        </authorList>
    </citation>
    <scope>NUCLEOTIDE SEQUENCE [LARGE SCALE GENOMIC DNA]</scope>
    <source>
        <strain evidence="3 4">IWT30</strain>
    </source>
</reference>
<evidence type="ECO:0000313" key="4">
    <source>
        <dbReference type="Proteomes" id="UP000198374"/>
    </source>
</evidence>
<dbReference type="RefSeq" id="WP_089109261.1">
    <property type="nucleotide sequence ID" value="NZ_BCMF01000006.1"/>
</dbReference>
<dbReference type="NCBIfam" id="TIGR01552">
    <property type="entry name" value="phd_fam"/>
    <property type="match status" value="1"/>
</dbReference>
<dbReference type="Proteomes" id="UP000198374">
    <property type="component" value="Unassembled WGS sequence"/>
</dbReference>
<accession>A0A1Z5ICU2</accession>
<comment type="similarity">
    <text evidence="1 2">Belongs to the phD/YefM antitoxin family.</text>
</comment>
<organism evidence="3 4">
    <name type="scientific">Secundilactobacillus mixtipabuli</name>
    <dbReference type="NCBI Taxonomy" id="1435342"/>
    <lineage>
        <taxon>Bacteria</taxon>
        <taxon>Bacillati</taxon>
        <taxon>Bacillota</taxon>
        <taxon>Bacilli</taxon>
        <taxon>Lactobacillales</taxon>
        <taxon>Lactobacillaceae</taxon>
        <taxon>Secundilactobacillus</taxon>
    </lineage>
</organism>
<dbReference type="PANTHER" id="PTHR33713">
    <property type="entry name" value="ANTITOXIN YAFN-RELATED"/>
    <property type="match status" value="1"/>
</dbReference>
<evidence type="ECO:0000256" key="1">
    <source>
        <dbReference type="ARBA" id="ARBA00009981"/>
    </source>
</evidence>
<name>A0A1Z5ICU2_9LACO</name>
<dbReference type="SUPFAM" id="SSF143120">
    <property type="entry name" value="YefM-like"/>
    <property type="match status" value="1"/>
</dbReference>
<dbReference type="InterPro" id="IPR006442">
    <property type="entry name" value="Antitoxin_Phd/YefM"/>
</dbReference>
<dbReference type="EMBL" id="BCMF01000006">
    <property type="protein sequence ID" value="GAW99467.1"/>
    <property type="molecule type" value="Genomic_DNA"/>
</dbReference>
<dbReference type="AlphaFoldDB" id="A0A1Z5ICU2"/>
<proteinExistence type="inferred from homology"/>
<comment type="function">
    <text evidence="2">Antitoxin component of a type II toxin-antitoxin (TA) system.</text>
</comment>
<dbReference type="PANTHER" id="PTHR33713:SF6">
    <property type="entry name" value="ANTITOXIN YEFM"/>
    <property type="match status" value="1"/>
</dbReference>
<comment type="caution">
    <text evidence="3">The sequence shown here is derived from an EMBL/GenBank/DDBJ whole genome shotgun (WGS) entry which is preliminary data.</text>
</comment>
<dbReference type="InterPro" id="IPR051405">
    <property type="entry name" value="phD/YefM_antitoxin"/>
</dbReference>